<dbReference type="Proteomes" id="UP000765509">
    <property type="component" value="Unassembled WGS sequence"/>
</dbReference>
<keyword evidence="1" id="KW-0812">Transmembrane</keyword>
<keyword evidence="1" id="KW-0472">Membrane</keyword>
<feature type="transmembrane region" description="Helical" evidence="1">
    <location>
        <begin position="33"/>
        <end position="52"/>
    </location>
</feature>
<proteinExistence type="predicted"/>
<gene>
    <name evidence="2" type="ORF">O181_015192</name>
</gene>
<comment type="caution">
    <text evidence="2">The sequence shown here is derived from an EMBL/GenBank/DDBJ whole genome shotgun (WGS) entry which is preliminary data.</text>
</comment>
<reference evidence="2" key="1">
    <citation type="submission" date="2021-03" db="EMBL/GenBank/DDBJ databases">
        <title>Draft genome sequence of rust myrtle Austropuccinia psidii MF-1, a brazilian biotype.</title>
        <authorList>
            <person name="Quecine M.C."/>
            <person name="Pachon D.M.R."/>
            <person name="Bonatelli M.L."/>
            <person name="Correr F.H."/>
            <person name="Franceschini L.M."/>
            <person name="Leite T.F."/>
            <person name="Margarido G.R.A."/>
            <person name="Almeida C.A."/>
            <person name="Ferrarezi J.A."/>
            <person name="Labate C.A."/>
        </authorList>
    </citation>
    <scope>NUCLEOTIDE SEQUENCE</scope>
    <source>
        <strain evidence="2">MF-1</strain>
    </source>
</reference>
<dbReference type="EMBL" id="AVOT02004120">
    <property type="protein sequence ID" value="MBW0475477.1"/>
    <property type="molecule type" value="Genomic_DNA"/>
</dbReference>
<accession>A0A9Q3C1N1</accession>
<organism evidence="2 3">
    <name type="scientific">Austropuccinia psidii MF-1</name>
    <dbReference type="NCBI Taxonomy" id="1389203"/>
    <lineage>
        <taxon>Eukaryota</taxon>
        <taxon>Fungi</taxon>
        <taxon>Dikarya</taxon>
        <taxon>Basidiomycota</taxon>
        <taxon>Pucciniomycotina</taxon>
        <taxon>Pucciniomycetes</taxon>
        <taxon>Pucciniales</taxon>
        <taxon>Sphaerophragmiaceae</taxon>
        <taxon>Austropuccinia</taxon>
    </lineage>
</organism>
<protein>
    <submittedName>
        <fullName evidence="2">Uncharacterized protein</fullName>
    </submittedName>
</protein>
<name>A0A9Q3C1N1_9BASI</name>
<evidence type="ECO:0000256" key="1">
    <source>
        <dbReference type="SAM" id="Phobius"/>
    </source>
</evidence>
<keyword evidence="1" id="KW-1133">Transmembrane helix</keyword>
<evidence type="ECO:0000313" key="2">
    <source>
        <dbReference type="EMBL" id="MBW0475477.1"/>
    </source>
</evidence>
<sequence length="137" mass="15419">MQKMTSAQTADHLLPLPCLLSCMNWLLHQQLTISPFTMLMLIHGLLIISSIYHSYASSPLQPHLHNSACLHSCTTLSSSQFTILTLTQLLTSALVDDHFHNLPSFCSCKYWLLHLWMITSVIYHNHAPKKIGFGTSS</sequence>
<dbReference type="AlphaFoldDB" id="A0A9Q3C1N1"/>
<keyword evidence="3" id="KW-1185">Reference proteome</keyword>
<evidence type="ECO:0000313" key="3">
    <source>
        <dbReference type="Proteomes" id="UP000765509"/>
    </source>
</evidence>